<feature type="binding site" evidence="7">
    <location>
        <begin position="320"/>
        <end position="324"/>
    </location>
    <ligand>
        <name>FMN</name>
        <dbReference type="ChEBI" id="CHEBI:58210"/>
    </ligand>
</feature>
<reference evidence="10" key="1">
    <citation type="journal article" date="2001" name="FEBS Lett.">
        <title>The TIM-barrel fold: a versatile framework for efficient enzymes.</title>
        <authorList>
            <person name="Wierenga R.K."/>
        </authorList>
    </citation>
    <scope>NUCLEOTIDE SEQUENCE</scope>
</reference>
<dbReference type="PIRSF" id="PIRSF000138">
    <property type="entry name" value="Al-hdrx_acd_dh"/>
    <property type="match status" value="1"/>
</dbReference>
<protein>
    <submittedName>
        <fullName evidence="10">Alpha-hydroxy acid oxidase</fullName>
        <ecNumber evidence="10">1.-.-.-</ecNumber>
    </submittedName>
</protein>
<dbReference type="AlphaFoldDB" id="A0A8B6XCF6"/>
<dbReference type="PROSITE" id="PS00557">
    <property type="entry name" value="FMN_HYDROXY_ACID_DH_1"/>
    <property type="match status" value="1"/>
</dbReference>
<feature type="binding site" evidence="7">
    <location>
        <position position="265"/>
    </location>
    <ligand>
        <name>FMN</name>
        <dbReference type="ChEBI" id="CHEBI:58210"/>
    </ligand>
</feature>
<dbReference type="SUPFAM" id="SSF51395">
    <property type="entry name" value="FMN-linked oxidoreductases"/>
    <property type="match status" value="1"/>
</dbReference>
<accession>A0A8B6XCF6</accession>
<feature type="domain" description="FMN hydroxy acid dehydrogenase" evidence="8">
    <location>
        <begin position="10"/>
        <end position="394"/>
    </location>
</feature>
<feature type="binding site" evidence="7">
    <location>
        <position position="287"/>
    </location>
    <ligand>
        <name>FMN</name>
        <dbReference type="ChEBI" id="CHEBI:58210"/>
    </ligand>
</feature>
<evidence type="ECO:0000256" key="1">
    <source>
        <dbReference type="ARBA" id="ARBA00001917"/>
    </source>
</evidence>
<reference evidence="10" key="2">
    <citation type="submission" date="2025-08" db="UniProtKB">
        <authorList>
            <consortium name="RefSeq"/>
        </authorList>
    </citation>
    <scope>IDENTIFICATION</scope>
</reference>
<dbReference type="RefSeq" id="WP_156924411.1">
    <property type="nucleotide sequence ID" value="NZ_AXWS01000013.1"/>
</dbReference>
<dbReference type="InterPro" id="IPR008259">
    <property type="entry name" value="FMN_hydac_DH_AS"/>
</dbReference>
<keyword evidence="4" id="KW-0560">Oxidoreductase</keyword>
<keyword evidence="9" id="KW-1185">Reference proteome</keyword>
<dbReference type="OrthoDB" id="8717062at2"/>
<proteinExistence type="inferred from homology"/>
<keyword evidence="3 7" id="KW-0288">FMN</keyword>
<evidence type="ECO:0000256" key="3">
    <source>
        <dbReference type="ARBA" id="ARBA00022643"/>
    </source>
</evidence>
<dbReference type="CDD" id="cd02809">
    <property type="entry name" value="alpha_hydroxyacid_oxid_FMN"/>
    <property type="match status" value="1"/>
</dbReference>
<dbReference type="EC" id="1.-.-.-" evidence="10"/>
<evidence type="ECO:0000313" key="9">
    <source>
        <dbReference type="Proteomes" id="UP000675920"/>
    </source>
</evidence>
<evidence type="ECO:0000259" key="8">
    <source>
        <dbReference type="PROSITE" id="PS51349"/>
    </source>
</evidence>
<feature type="binding site" evidence="7">
    <location>
        <position position="177"/>
    </location>
    <ligand>
        <name>glyoxylate</name>
        <dbReference type="ChEBI" id="CHEBI:36655"/>
    </ligand>
</feature>
<dbReference type="PROSITE" id="PS51349">
    <property type="entry name" value="FMN_HYDROXY_ACID_DH_2"/>
    <property type="match status" value="1"/>
</dbReference>
<dbReference type="InterPro" id="IPR037396">
    <property type="entry name" value="FMN_HAD"/>
</dbReference>
<feature type="binding site" evidence="7">
    <location>
        <position position="168"/>
    </location>
    <ligand>
        <name>FMN</name>
        <dbReference type="ChEBI" id="CHEBI:58210"/>
    </ligand>
</feature>
<feature type="binding site" evidence="7">
    <location>
        <position position="140"/>
    </location>
    <ligand>
        <name>FMN</name>
        <dbReference type="ChEBI" id="CHEBI:58210"/>
    </ligand>
</feature>
<dbReference type="InterPro" id="IPR012133">
    <property type="entry name" value="Alpha-hydoxy_acid_DH_FMN"/>
</dbReference>
<feature type="binding site" evidence="7">
    <location>
        <position position="36"/>
    </location>
    <ligand>
        <name>glyoxylate</name>
        <dbReference type="ChEBI" id="CHEBI:36655"/>
    </ligand>
</feature>
<dbReference type="InterPro" id="IPR013785">
    <property type="entry name" value="Aldolase_TIM"/>
</dbReference>
<feature type="active site" description="Proton acceptor" evidence="6">
    <location>
        <position position="289"/>
    </location>
</feature>
<feature type="binding site" evidence="7">
    <location>
        <position position="289"/>
    </location>
    <ligand>
        <name>glyoxylate</name>
        <dbReference type="ChEBI" id="CHEBI:36655"/>
    </ligand>
</feature>
<dbReference type="Gene3D" id="3.20.20.70">
    <property type="entry name" value="Aldolase class I"/>
    <property type="match status" value="1"/>
</dbReference>
<evidence type="ECO:0000256" key="2">
    <source>
        <dbReference type="ARBA" id="ARBA00022630"/>
    </source>
</evidence>
<evidence type="ECO:0000256" key="7">
    <source>
        <dbReference type="PIRSR" id="PIRSR000138-2"/>
    </source>
</evidence>
<comment type="similarity">
    <text evidence="5">Belongs to the FMN-dependent alpha-hydroxy acid dehydrogenase family.</text>
</comment>
<dbReference type="GO" id="GO:0010181">
    <property type="term" value="F:FMN binding"/>
    <property type="evidence" value="ECO:0007669"/>
    <property type="project" value="InterPro"/>
</dbReference>
<dbReference type="PANTHER" id="PTHR10578">
    <property type="entry name" value="S -2-HYDROXY-ACID OXIDASE-RELATED"/>
    <property type="match status" value="1"/>
</dbReference>
<evidence type="ECO:0000256" key="6">
    <source>
        <dbReference type="PIRSR" id="PIRSR000138-1"/>
    </source>
</evidence>
<comment type="cofactor">
    <cofactor evidence="1">
        <name>FMN</name>
        <dbReference type="ChEBI" id="CHEBI:58210"/>
    </cofactor>
</comment>
<evidence type="ECO:0000256" key="4">
    <source>
        <dbReference type="ARBA" id="ARBA00023002"/>
    </source>
</evidence>
<evidence type="ECO:0000256" key="5">
    <source>
        <dbReference type="ARBA" id="ARBA00024042"/>
    </source>
</evidence>
<dbReference type="Proteomes" id="UP000675920">
    <property type="component" value="Unplaced"/>
</dbReference>
<sequence length="397" mass="42385">MLERKLPLRRRVADAINIDELERMARARVPAFAHEYLAGGAEDELTLAANRAAFAHRRFLPPMLRPAPARRLGATLFGRPLALPLAIAPTGFNGLQARDGDCALARAAASAGVPFTLSTVANASIEQIAAAAPEGRRWFQLYPLRDRAITLDLLARARRSGFEALVLTADAVHYGNREWDRRSYRGALRLRWGRLLDVARHPRWVRAVMGQGGLPGFANLAPYLPAGQGSVARTVAFIDGQMDRALDWAFLDWLRAHWDGPLLLKGVLRADDALQAFAHGADGVIVSNHGGRQLDGAIASLDALAAIRAAVGPAATLLLDGGIRRGTDIAKALALGADAVLTGRATLFGLAAGGEAGARRALDLLGAEFDRTLALLGCTAPEELGLHLVVAAPEIHR</sequence>
<dbReference type="InterPro" id="IPR000262">
    <property type="entry name" value="FMN-dep_DH"/>
</dbReference>
<keyword evidence="2 7" id="KW-0285">Flavoprotein</keyword>
<feature type="binding site" evidence="7">
    <location>
        <position position="118"/>
    </location>
    <ligand>
        <name>FMN</name>
        <dbReference type="ChEBI" id="CHEBI:58210"/>
    </ligand>
</feature>
<dbReference type="FunFam" id="3.20.20.70:FF:000029">
    <property type="entry name" value="L-lactate dehydrogenase"/>
    <property type="match status" value="1"/>
</dbReference>
<feature type="binding site" evidence="7">
    <location>
        <begin position="343"/>
        <end position="344"/>
    </location>
    <ligand>
        <name>FMN</name>
        <dbReference type="ChEBI" id="CHEBI:58210"/>
    </ligand>
</feature>
<feature type="binding site" evidence="7">
    <location>
        <position position="142"/>
    </location>
    <ligand>
        <name>glyoxylate</name>
        <dbReference type="ChEBI" id="CHEBI:36655"/>
    </ligand>
</feature>
<name>A0A8B6XCF6_9BURK</name>
<dbReference type="PANTHER" id="PTHR10578:SF107">
    <property type="entry name" value="2-HYDROXYACID OXIDASE 1"/>
    <property type="match status" value="1"/>
</dbReference>
<organism evidence="9 10">
    <name type="scientific">Derxia gummosa DSM 723</name>
    <dbReference type="NCBI Taxonomy" id="1121388"/>
    <lineage>
        <taxon>Bacteria</taxon>
        <taxon>Pseudomonadati</taxon>
        <taxon>Pseudomonadota</taxon>
        <taxon>Betaproteobacteria</taxon>
        <taxon>Burkholderiales</taxon>
        <taxon>Alcaligenaceae</taxon>
        <taxon>Derxia</taxon>
    </lineage>
</organism>
<feature type="binding site" evidence="7">
    <location>
        <position position="292"/>
    </location>
    <ligand>
        <name>glyoxylate</name>
        <dbReference type="ChEBI" id="CHEBI:36655"/>
    </ligand>
</feature>
<feature type="binding site" evidence="7">
    <location>
        <begin position="89"/>
        <end position="91"/>
    </location>
    <ligand>
        <name>FMN</name>
        <dbReference type="ChEBI" id="CHEBI:58210"/>
    </ligand>
</feature>
<dbReference type="Pfam" id="PF01070">
    <property type="entry name" value="FMN_dh"/>
    <property type="match status" value="1"/>
</dbReference>
<dbReference type="GO" id="GO:0016614">
    <property type="term" value="F:oxidoreductase activity, acting on CH-OH group of donors"/>
    <property type="evidence" value="ECO:0007669"/>
    <property type="project" value="UniProtKB-ARBA"/>
</dbReference>
<evidence type="ECO:0000313" key="10">
    <source>
        <dbReference type="RefSeq" id="WP_156924411.1"/>
    </source>
</evidence>